<proteinExistence type="predicted"/>
<organism evidence="2">
    <name type="scientific">marine metagenome</name>
    <dbReference type="NCBI Taxonomy" id="408172"/>
    <lineage>
        <taxon>unclassified sequences</taxon>
        <taxon>metagenomes</taxon>
        <taxon>ecological metagenomes</taxon>
    </lineage>
</organism>
<evidence type="ECO:0000313" key="2">
    <source>
        <dbReference type="EMBL" id="SVA73048.1"/>
    </source>
</evidence>
<dbReference type="Pfam" id="PF13343">
    <property type="entry name" value="SBP_bac_6"/>
    <property type="match status" value="1"/>
</dbReference>
<dbReference type="GO" id="GO:0030288">
    <property type="term" value="C:outer membrane-bounded periplasmic space"/>
    <property type="evidence" value="ECO:0007669"/>
    <property type="project" value="TreeGrafter"/>
</dbReference>
<name>A0A381Y7M1_9ZZZZ</name>
<evidence type="ECO:0008006" key="3">
    <source>
        <dbReference type="Google" id="ProtNLM"/>
    </source>
</evidence>
<dbReference type="PANTHER" id="PTHR30006:SF15">
    <property type="entry name" value="IRON-UTILIZATION PERIPLASMIC PROTEIN"/>
    <property type="match status" value="1"/>
</dbReference>
<dbReference type="AlphaFoldDB" id="A0A381Y7M1"/>
<reference evidence="2" key="1">
    <citation type="submission" date="2018-05" db="EMBL/GenBank/DDBJ databases">
        <authorList>
            <person name="Lanie J.A."/>
            <person name="Ng W.-L."/>
            <person name="Kazmierczak K.M."/>
            <person name="Andrzejewski T.M."/>
            <person name="Davidsen T.M."/>
            <person name="Wayne K.J."/>
            <person name="Tettelin H."/>
            <person name="Glass J.I."/>
            <person name="Rusch D."/>
            <person name="Podicherti R."/>
            <person name="Tsui H.-C.T."/>
            <person name="Winkler M.E."/>
        </authorList>
    </citation>
    <scope>NUCLEOTIDE SEQUENCE</scope>
</reference>
<protein>
    <recommendedName>
        <fullName evidence="3">Iron ABC transporter substrate-binding protein</fullName>
    </recommendedName>
</protein>
<accession>A0A381Y7M1</accession>
<sequence length="222" mass="24509">RDPENKWVGTSGRARVIVYNTDELTEADLPDSIEDFVKPEWKGRIGWPPTNSSLHAMITGMRQEWGEERTRAWLEGIVANEPKIYEKNTPTVAAAAAGEISVGFVNHYYLHRFIAEEGESFAARNYYTRAADPGSVVLIAGVGILEASDNKDAAAQFIKFLLSASGQQFFAAKTYEFPLNEKATPNKLLPALDEITKPNIDLGDLIDLKGTQNLLREVGALP</sequence>
<dbReference type="EMBL" id="UINC01017581">
    <property type="protein sequence ID" value="SVA73048.1"/>
    <property type="molecule type" value="Genomic_DNA"/>
</dbReference>
<gene>
    <name evidence="2" type="ORF">METZ01_LOCUS125902</name>
</gene>
<dbReference type="Gene3D" id="3.40.190.10">
    <property type="entry name" value="Periplasmic binding protein-like II"/>
    <property type="match status" value="2"/>
</dbReference>
<dbReference type="PANTHER" id="PTHR30006">
    <property type="entry name" value="THIAMINE-BINDING PERIPLASMIC PROTEIN-RELATED"/>
    <property type="match status" value="1"/>
</dbReference>
<evidence type="ECO:0000256" key="1">
    <source>
        <dbReference type="ARBA" id="ARBA00022729"/>
    </source>
</evidence>
<dbReference type="SUPFAM" id="SSF53850">
    <property type="entry name" value="Periplasmic binding protein-like II"/>
    <property type="match status" value="1"/>
</dbReference>
<feature type="non-terminal residue" evidence="2">
    <location>
        <position position="1"/>
    </location>
</feature>
<keyword evidence="1" id="KW-0732">Signal</keyword>